<dbReference type="Pfam" id="PF00440">
    <property type="entry name" value="TetR_N"/>
    <property type="match status" value="1"/>
</dbReference>
<evidence type="ECO:0000256" key="3">
    <source>
        <dbReference type="ARBA" id="ARBA00023163"/>
    </source>
</evidence>
<evidence type="ECO:0000313" key="6">
    <source>
        <dbReference type="EMBL" id="GAA1916962.1"/>
    </source>
</evidence>
<dbReference type="SUPFAM" id="SSF48498">
    <property type="entry name" value="Tetracyclin repressor-like, C-terminal domain"/>
    <property type="match status" value="1"/>
</dbReference>
<evidence type="ECO:0000256" key="1">
    <source>
        <dbReference type="ARBA" id="ARBA00023015"/>
    </source>
</evidence>
<sequence length="173" mass="18534">MPTPQRTSLEAIVAAGRTALEEGGPDRVTMNAVADRVGVRAPSLYKRVKDRNALLGMIAAATLEDLRERMQGQDSLAGLARTYRSFAHEHPEGFRLIQTRTASAEDLARASEPVLAAARDAVGDADALEAARFMTAWLTGFITMELAGAFRLGGDLDRAFDYGIERVASALAG</sequence>
<dbReference type="EMBL" id="BAAALV010000004">
    <property type="protein sequence ID" value="GAA1916962.1"/>
    <property type="molecule type" value="Genomic_DNA"/>
</dbReference>
<dbReference type="RefSeq" id="WP_152229408.1">
    <property type="nucleotide sequence ID" value="NZ_BAAALV010000004.1"/>
</dbReference>
<dbReference type="InterPro" id="IPR050109">
    <property type="entry name" value="HTH-type_TetR-like_transc_reg"/>
</dbReference>
<dbReference type="Gene3D" id="1.10.10.60">
    <property type="entry name" value="Homeodomain-like"/>
    <property type="match status" value="1"/>
</dbReference>
<dbReference type="InterPro" id="IPR009057">
    <property type="entry name" value="Homeodomain-like_sf"/>
</dbReference>
<keyword evidence="7" id="KW-1185">Reference proteome</keyword>
<evidence type="ECO:0000313" key="7">
    <source>
        <dbReference type="Proteomes" id="UP001500784"/>
    </source>
</evidence>
<dbReference type="PANTHER" id="PTHR30055:SF239">
    <property type="entry name" value="TRANSCRIPTIONAL REGULATORY PROTEIN"/>
    <property type="match status" value="1"/>
</dbReference>
<dbReference type="InterPro" id="IPR001647">
    <property type="entry name" value="HTH_TetR"/>
</dbReference>
<evidence type="ECO:0000256" key="4">
    <source>
        <dbReference type="PROSITE-ProRule" id="PRU00335"/>
    </source>
</evidence>
<keyword evidence="1" id="KW-0805">Transcription regulation</keyword>
<keyword evidence="2 4" id="KW-0238">DNA-binding</keyword>
<organism evidence="6 7">
    <name type="scientific">Arthrobacter gandavensis</name>
    <dbReference type="NCBI Taxonomy" id="169960"/>
    <lineage>
        <taxon>Bacteria</taxon>
        <taxon>Bacillati</taxon>
        <taxon>Actinomycetota</taxon>
        <taxon>Actinomycetes</taxon>
        <taxon>Micrococcales</taxon>
        <taxon>Micrococcaceae</taxon>
        <taxon>Arthrobacter</taxon>
    </lineage>
</organism>
<feature type="domain" description="HTH tetR-type" evidence="5">
    <location>
        <begin position="6"/>
        <end position="66"/>
    </location>
</feature>
<proteinExistence type="predicted"/>
<dbReference type="InterPro" id="IPR025996">
    <property type="entry name" value="MT1864/Rv1816-like_C"/>
</dbReference>
<reference evidence="7" key="1">
    <citation type="journal article" date="2019" name="Int. J. Syst. Evol. Microbiol.">
        <title>The Global Catalogue of Microorganisms (GCM) 10K type strain sequencing project: providing services to taxonomists for standard genome sequencing and annotation.</title>
        <authorList>
            <consortium name="The Broad Institute Genomics Platform"/>
            <consortium name="The Broad Institute Genome Sequencing Center for Infectious Disease"/>
            <person name="Wu L."/>
            <person name="Ma J."/>
        </authorList>
    </citation>
    <scope>NUCLEOTIDE SEQUENCE [LARGE SCALE GENOMIC DNA]</scope>
    <source>
        <strain evidence="7">JCM 13316</strain>
    </source>
</reference>
<name>A0ABP5ANH4_9MICC</name>
<dbReference type="PROSITE" id="PS50977">
    <property type="entry name" value="HTH_TETR_2"/>
    <property type="match status" value="1"/>
</dbReference>
<evidence type="ECO:0000259" key="5">
    <source>
        <dbReference type="PROSITE" id="PS50977"/>
    </source>
</evidence>
<comment type="caution">
    <text evidence="6">The sequence shown here is derived from an EMBL/GenBank/DDBJ whole genome shotgun (WGS) entry which is preliminary data.</text>
</comment>
<dbReference type="Pfam" id="PF13305">
    <property type="entry name" value="TetR_C_33"/>
    <property type="match status" value="1"/>
</dbReference>
<evidence type="ECO:0000256" key="2">
    <source>
        <dbReference type="ARBA" id="ARBA00023125"/>
    </source>
</evidence>
<dbReference type="Proteomes" id="UP001500784">
    <property type="component" value="Unassembled WGS sequence"/>
</dbReference>
<dbReference type="PANTHER" id="PTHR30055">
    <property type="entry name" value="HTH-TYPE TRANSCRIPTIONAL REGULATOR RUTR"/>
    <property type="match status" value="1"/>
</dbReference>
<dbReference type="InterPro" id="IPR036271">
    <property type="entry name" value="Tet_transcr_reg_TetR-rel_C_sf"/>
</dbReference>
<dbReference type="SUPFAM" id="SSF46689">
    <property type="entry name" value="Homeodomain-like"/>
    <property type="match status" value="1"/>
</dbReference>
<dbReference type="Gene3D" id="1.10.357.10">
    <property type="entry name" value="Tetracycline Repressor, domain 2"/>
    <property type="match status" value="1"/>
</dbReference>
<gene>
    <name evidence="6" type="ORF">GCM10009688_22540</name>
</gene>
<accession>A0ABP5ANH4</accession>
<feature type="DNA-binding region" description="H-T-H motif" evidence="4">
    <location>
        <begin position="29"/>
        <end position="48"/>
    </location>
</feature>
<protein>
    <submittedName>
        <fullName evidence="6">TetR/AcrR family transcriptional regulator</fullName>
    </submittedName>
</protein>
<keyword evidence="3" id="KW-0804">Transcription</keyword>